<dbReference type="Gene3D" id="3.90.230.10">
    <property type="entry name" value="Creatinase/methionine aminopeptidase superfamily"/>
    <property type="match status" value="1"/>
</dbReference>
<keyword evidence="2" id="KW-0645">Protease</keyword>
<keyword evidence="2" id="KW-0031">Aminopeptidase</keyword>
<evidence type="ECO:0000313" key="3">
    <source>
        <dbReference type="Proteomes" id="UP000531950"/>
    </source>
</evidence>
<proteinExistence type="predicted"/>
<name>A0A7Y8JNL8_9PSED</name>
<dbReference type="CDD" id="cd01066">
    <property type="entry name" value="APP_MetAP"/>
    <property type="match status" value="1"/>
</dbReference>
<protein>
    <submittedName>
        <fullName evidence="2">Aminopeptidase P family protein</fullName>
    </submittedName>
</protein>
<dbReference type="Proteomes" id="UP000531950">
    <property type="component" value="Unassembled WGS sequence"/>
</dbReference>
<dbReference type="SUPFAM" id="SSF55920">
    <property type="entry name" value="Creatinase/aminopeptidase"/>
    <property type="match status" value="1"/>
</dbReference>
<evidence type="ECO:0000259" key="1">
    <source>
        <dbReference type="Pfam" id="PF00557"/>
    </source>
</evidence>
<evidence type="ECO:0000313" key="2">
    <source>
        <dbReference type="EMBL" id="NWE12604.1"/>
    </source>
</evidence>
<keyword evidence="2" id="KW-0378">Hydrolase</keyword>
<dbReference type="RefSeq" id="WP_177076600.1">
    <property type="nucleotide sequence ID" value="NZ_JACARG010000010.1"/>
</dbReference>
<dbReference type="Pfam" id="PF00557">
    <property type="entry name" value="Peptidase_M24"/>
    <property type="match status" value="1"/>
</dbReference>
<dbReference type="InterPro" id="IPR000994">
    <property type="entry name" value="Pept_M24"/>
</dbReference>
<feature type="domain" description="Peptidase M24" evidence="1">
    <location>
        <begin position="6"/>
        <end position="216"/>
    </location>
</feature>
<dbReference type="PANTHER" id="PTHR46112:SF2">
    <property type="entry name" value="XAA-PRO AMINOPEPTIDASE P-RELATED"/>
    <property type="match status" value="1"/>
</dbReference>
<dbReference type="EMBL" id="JACARG010000010">
    <property type="protein sequence ID" value="NWE12604.1"/>
    <property type="molecule type" value="Genomic_DNA"/>
</dbReference>
<accession>A0A7Y8JNL8</accession>
<reference evidence="2 3" key="1">
    <citation type="submission" date="2020-04" db="EMBL/GenBank/DDBJ databases">
        <title>Molecular characterization of pseudomonads from Agaricus bisporus reveal novel blotch 2 pathogens in Western Europe.</title>
        <authorList>
            <person name="Taparia T."/>
            <person name="Krijger M."/>
            <person name="Haynes E."/>
            <person name="Elpinstone J.G."/>
            <person name="Noble R."/>
            <person name="Van Der Wolf J."/>
        </authorList>
    </citation>
    <scope>NUCLEOTIDE SEQUENCE [LARGE SCALE GENOMIC DNA]</scope>
    <source>
        <strain evidence="2 3">IPO3782</strain>
    </source>
</reference>
<gene>
    <name evidence="2" type="ORF">HX822_06615</name>
</gene>
<dbReference type="InterPro" id="IPR050659">
    <property type="entry name" value="Peptidase_M24B"/>
</dbReference>
<dbReference type="InterPro" id="IPR036005">
    <property type="entry name" value="Creatinase/aminopeptidase-like"/>
</dbReference>
<dbReference type="PANTHER" id="PTHR46112">
    <property type="entry name" value="AMINOPEPTIDASE"/>
    <property type="match status" value="1"/>
</dbReference>
<sequence>MLPNRVVQAAAKSVLQQLVTRITPQSTEASIAQMAAQMLAESGYPDTWYYDCPAFVLLGSRSVLSVSGRDYRPSHEAVGEHNLITVDLSPRSGNVWGDCARSFYVEEGVCRAVPTGAEFSKGYEVEHRLHAMMRTFARPGTTFNDLHAFANDLIASEGFENLDFAGNVGHSICEQRDQRLYIEAGNHRRLEEVTCFTFEPHIREQGGRWGYKHENIYSFNDAGEPSEL</sequence>
<organism evidence="2 3">
    <name type="scientific">Pseudomonas yamanorum</name>
    <dbReference type="NCBI Taxonomy" id="515393"/>
    <lineage>
        <taxon>Bacteria</taxon>
        <taxon>Pseudomonadati</taxon>
        <taxon>Pseudomonadota</taxon>
        <taxon>Gammaproteobacteria</taxon>
        <taxon>Pseudomonadales</taxon>
        <taxon>Pseudomonadaceae</taxon>
        <taxon>Pseudomonas</taxon>
    </lineage>
</organism>
<dbReference type="AlphaFoldDB" id="A0A7Y8JNL8"/>
<dbReference type="GO" id="GO:0004177">
    <property type="term" value="F:aminopeptidase activity"/>
    <property type="evidence" value="ECO:0007669"/>
    <property type="project" value="UniProtKB-KW"/>
</dbReference>
<comment type="caution">
    <text evidence="2">The sequence shown here is derived from an EMBL/GenBank/DDBJ whole genome shotgun (WGS) entry which is preliminary data.</text>
</comment>